<organism evidence="1 2">
    <name type="scientific">Ridgeia piscesae</name>
    <name type="common">Tubeworm</name>
    <dbReference type="NCBI Taxonomy" id="27915"/>
    <lineage>
        <taxon>Eukaryota</taxon>
        <taxon>Metazoa</taxon>
        <taxon>Spiralia</taxon>
        <taxon>Lophotrochozoa</taxon>
        <taxon>Annelida</taxon>
        <taxon>Polychaeta</taxon>
        <taxon>Sedentaria</taxon>
        <taxon>Canalipalpata</taxon>
        <taxon>Sabellida</taxon>
        <taxon>Siboglinidae</taxon>
        <taxon>Ridgeia</taxon>
    </lineage>
</organism>
<dbReference type="AlphaFoldDB" id="A0AAD9PAA5"/>
<proteinExistence type="predicted"/>
<evidence type="ECO:0000313" key="2">
    <source>
        <dbReference type="Proteomes" id="UP001209878"/>
    </source>
</evidence>
<sequence length="31" mass="3644">MPKRSTLFFPGRPVQSSTISTWLQNIQPRRN</sequence>
<name>A0AAD9PAA5_RIDPI</name>
<comment type="caution">
    <text evidence="1">The sequence shown here is derived from an EMBL/GenBank/DDBJ whole genome shotgun (WGS) entry which is preliminary data.</text>
</comment>
<dbReference type="Proteomes" id="UP001209878">
    <property type="component" value="Unassembled WGS sequence"/>
</dbReference>
<keyword evidence="2" id="KW-1185">Reference proteome</keyword>
<reference evidence="1" key="1">
    <citation type="journal article" date="2023" name="Mol. Biol. Evol.">
        <title>Third-Generation Sequencing Reveals the Adaptive Role of the Epigenome in Three Deep-Sea Polychaetes.</title>
        <authorList>
            <person name="Perez M."/>
            <person name="Aroh O."/>
            <person name="Sun Y."/>
            <person name="Lan Y."/>
            <person name="Juniper S.K."/>
            <person name="Young C.R."/>
            <person name="Angers B."/>
            <person name="Qian P.Y."/>
        </authorList>
    </citation>
    <scope>NUCLEOTIDE SEQUENCE</scope>
    <source>
        <strain evidence="1">R07B-5</strain>
    </source>
</reference>
<accession>A0AAD9PAA5</accession>
<protein>
    <submittedName>
        <fullName evidence="1">Uncharacterized protein</fullName>
    </submittedName>
</protein>
<evidence type="ECO:0000313" key="1">
    <source>
        <dbReference type="EMBL" id="KAK2190877.1"/>
    </source>
</evidence>
<gene>
    <name evidence="1" type="ORF">NP493_65g00008</name>
</gene>
<dbReference type="EMBL" id="JAODUO010000065">
    <property type="protein sequence ID" value="KAK2190877.1"/>
    <property type="molecule type" value="Genomic_DNA"/>
</dbReference>